<sequence length="197" mass="23108">MLTELIKQIESHVTGLLLHQLPSGMFYHNINHTRQMVAAVAELSGQMLFNEWERHILQASAWFHDSGYCYSYDGHEAISMTLAGDFLREKGVKDNFIHSVNECIRATKMPQHPTSAMQSVMCDADMRHLSLPDYELQSASLRQEWAVHLKRDFSEKDWHRQNLEFLTSHRYFTTPARSFWEPQKILNINYLRLLLNE</sequence>
<reference evidence="1" key="1">
    <citation type="submission" date="2020-01" db="EMBL/GenBank/DDBJ databases">
        <authorList>
            <person name="Seo Y.L."/>
        </authorList>
    </citation>
    <scope>NUCLEOTIDE SEQUENCE</scope>
    <source>
        <strain evidence="1">R11</strain>
    </source>
</reference>
<dbReference type="AlphaFoldDB" id="A0A965ZE77"/>
<keyword evidence="2" id="KW-1185">Reference proteome</keyword>
<dbReference type="EMBL" id="WWEO01000034">
    <property type="protein sequence ID" value="NCD68061.1"/>
    <property type="molecule type" value="Genomic_DNA"/>
</dbReference>
<proteinExistence type="predicted"/>
<dbReference type="Gene3D" id="1.10.3210.10">
    <property type="entry name" value="Hypothetical protein af1432"/>
    <property type="match status" value="1"/>
</dbReference>
<dbReference type="Proteomes" id="UP000638732">
    <property type="component" value="Unassembled WGS sequence"/>
</dbReference>
<evidence type="ECO:0008006" key="3">
    <source>
        <dbReference type="Google" id="ProtNLM"/>
    </source>
</evidence>
<evidence type="ECO:0000313" key="1">
    <source>
        <dbReference type="EMBL" id="NCD68061.1"/>
    </source>
</evidence>
<comment type="caution">
    <text evidence="1">The sequence shown here is derived from an EMBL/GenBank/DDBJ whole genome shotgun (WGS) entry which is preliminary data.</text>
</comment>
<dbReference type="RefSeq" id="WP_166584088.1">
    <property type="nucleotide sequence ID" value="NZ_WWEO01000034.1"/>
</dbReference>
<accession>A0A965ZE77</accession>
<reference evidence="1" key="2">
    <citation type="submission" date="2020-10" db="EMBL/GenBank/DDBJ databases">
        <title>Mucilaginibacter sp. nov., isolated from soil.</title>
        <authorList>
            <person name="Jeon C.O."/>
        </authorList>
    </citation>
    <scope>NUCLEOTIDE SEQUENCE</scope>
    <source>
        <strain evidence="1">R11</strain>
    </source>
</reference>
<gene>
    <name evidence="1" type="ORF">GSY63_01685</name>
</gene>
<evidence type="ECO:0000313" key="2">
    <source>
        <dbReference type="Proteomes" id="UP000638732"/>
    </source>
</evidence>
<name>A0A965ZE77_9SPHI</name>
<protein>
    <recommendedName>
        <fullName evidence="3">HD domain-containing protein</fullName>
    </recommendedName>
</protein>
<dbReference type="SUPFAM" id="SSF109604">
    <property type="entry name" value="HD-domain/PDEase-like"/>
    <property type="match status" value="1"/>
</dbReference>
<organism evidence="1 2">
    <name type="scientific">Mucilaginibacter agri</name>
    <dbReference type="NCBI Taxonomy" id="2695265"/>
    <lineage>
        <taxon>Bacteria</taxon>
        <taxon>Pseudomonadati</taxon>
        <taxon>Bacteroidota</taxon>
        <taxon>Sphingobacteriia</taxon>
        <taxon>Sphingobacteriales</taxon>
        <taxon>Sphingobacteriaceae</taxon>
        <taxon>Mucilaginibacter</taxon>
    </lineage>
</organism>